<evidence type="ECO:0000256" key="5">
    <source>
        <dbReference type="ARBA" id="ARBA00023193"/>
    </source>
</evidence>
<keyword evidence="1" id="KW-0808">Transferase</keyword>
<feature type="compositionally biased region" description="Low complexity" evidence="9">
    <location>
        <begin position="7"/>
        <end position="20"/>
    </location>
</feature>
<keyword evidence="8" id="KW-0723">Serine/threonine-protein kinase</keyword>
<evidence type="ECO:0000256" key="1">
    <source>
        <dbReference type="ARBA" id="ARBA00022679"/>
    </source>
</evidence>
<dbReference type="InterPro" id="IPR008271">
    <property type="entry name" value="Ser/Thr_kinase_AS"/>
</dbReference>
<reference evidence="12" key="1">
    <citation type="journal article" date="2023" name="Commun. Biol.">
        <title>Genome analysis of Parmales, the sister group of diatoms, reveals the evolutionary specialization of diatoms from phago-mixotrophs to photoautotrophs.</title>
        <authorList>
            <person name="Ban H."/>
            <person name="Sato S."/>
            <person name="Yoshikawa S."/>
            <person name="Yamada K."/>
            <person name="Nakamura Y."/>
            <person name="Ichinomiya M."/>
            <person name="Sato N."/>
            <person name="Blanc-Mathieu R."/>
            <person name="Endo H."/>
            <person name="Kuwata A."/>
            <person name="Ogata H."/>
        </authorList>
    </citation>
    <scope>NUCLEOTIDE SEQUENCE [LARGE SCALE GENOMIC DNA]</scope>
    <source>
        <strain evidence="12">NIES 3701</strain>
    </source>
</reference>
<keyword evidence="4 7" id="KW-0067">ATP-binding</keyword>
<keyword evidence="3" id="KW-0418">Kinase</keyword>
<evidence type="ECO:0000313" key="12">
    <source>
        <dbReference type="Proteomes" id="UP001165085"/>
    </source>
</evidence>
<comment type="caution">
    <text evidence="11">The sequence shown here is derived from an EMBL/GenBank/DDBJ whole genome shotgun (WGS) entry which is preliminary data.</text>
</comment>
<feature type="domain" description="Protein kinase" evidence="10">
    <location>
        <begin position="242"/>
        <end position="421"/>
    </location>
</feature>
<evidence type="ECO:0000256" key="2">
    <source>
        <dbReference type="ARBA" id="ARBA00022741"/>
    </source>
</evidence>
<dbReference type="GO" id="GO:0005737">
    <property type="term" value="C:cytoplasm"/>
    <property type="evidence" value="ECO:0007669"/>
    <property type="project" value="TreeGrafter"/>
</dbReference>
<dbReference type="InterPro" id="IPR017441">
    <property type="entry name" value="Protein_kinase_ATP_BS"/>
</dbReference>
<feature type="compositionally biased region" description="Polar residues" evidence="9">
    <location>
        <begin position="118"/>
        <end position="140"/>
    </location>
</feature>
<protein>
    <recommendedName>
        <fullName evidence="10">Protein kinase domain-containing protein</fullName>
    </recommendedName>
</protein>
<evidence type="ECO:0000256" key="9">
    <source>
        <dbReference type="SAM" id="MobiDB-lite"/>
    </source>
</evidence>
<dbReference type="InterPro" id="IPR050339">
    <property type="entry name" value="CC_SR_Kinase"/>
</dbReference>
<dbReference type="GO" id="GO:0017148">
    <property type="term" value="P:negative regulation of translation"/>
    <property type="evidence" value="ECO:0007669"/>
    <property type="project" value="UniProtKB-KW"/>
</dbReference>
<dbReference type="Proteomes" id="UP001165085">
    <property type="component" value="Unassembled WGS sequence"/>
</dbReference>
<evidence type="ECO:0000256" key="8">
    <source>
        <dbReference type="RuleBase" id="RU000304"/>
    </source>
</evidence>
<dbReference type="PROSITE" id="PS00108">
    <property type="entry name" value="PROTEIN_KINASE_ST"/>
    <property type="match status" value="1"/>
</dbReference>
<dbReference type="PANTHER" id="PTHR11042">
    <property type="entry name" value="EUKARYOTIC TRANSLATION INITIATION FACTOR 2-ALPHA KINASE EIF2-ALPHA KINASE -RELATED"/>
    <property type="match status" value="1"/>
</dbReference>
<evidence type="ECO:0000256" key="6">
    <source>
        <dbReference type="ARBA" id="ARBA00037982"/>
    </source>
</evidence>
<sequence length="421" mass="46069">MDSQIPSNLSSNISSNLSSSVRESPKRKRGPAATTSSGNKSRTSPGRLFSNNNPRPNIRELNREDEEGNNEGNSEQINMDEVIKNYSPWIKTRPSGAQDNNFFNHTFPESLPRVNELSEAQASSLSPNKQDFNNRTSDLNRSSEDESTSTSTSTTTTATTSTSTTTNTTHSSTFEIIGTSTTPSACPPTPQRTPHPHPSPMKPSPQKLLPKHAPSFPSLSVSIPKSSPAPVPSEQLPFISLFTTLSLLGSGTFADVHKVRDSNNNLWAVKRNRRPFRNSADKHHQTREVRTMLHLQEKNGPSPYLLSYHRSWTESSHFYVQTELCSSHTLSHYLKTLTCPPPLAHKILHDVSQGLKSIHSSGLVHMDIKPGNLLLSLTGNVKIGDFGLTCSPNSRAESDEGDSTYLSLEGLAGGVEGWGAF</sequence>
<feature type="region of interest" description="Disordered" evidence="9">
    <location>
        <begin position="115"/>
        <end position="221"/>
    </location>
</feature>
<keyword evidence="12" id="KW-1185">Reference proteome</keyword>
<feature type="region of interest" description="Disordered" evidence="9">
    <location>
        <begin position="1"/>
        <end position="79"/>
    </location>
</feature>
<keyword evidence="5" id="KW-0652">Protein synthesis inhibitor</keyword>
<feature type="compositionally biased region" description="Polar residues" evidence="9">
    <location>
        <begin position="33"/>
        <end position="55"/>
    </location>
</feature>
<dbReference type="PROSITE" id="PS00107">
    <property type="entry name" value="PROTEIN_KINASE_ATP"/>
    <property type="match status" value="1"/>
</dbReference>
<proteinExistence type="inferred from homology"/>
<dbReference type="InterPro" id="IPR000719">
    <property type="entry name" value="Prot_kinase_dom"/>
</dbReference>
<dbReference type="AlphaFoldDB" id="A0A9W7B2Y8"/>
<dbReference type="SMART" id="SM00220">
    <property type="entry name" value="S_TKc"/>
    <property type="match status" value="1"/>
</dbReference>
<evidence type="ECO:0000313" key="11">
    <source>
        <dbReference type="EMBL" id="GMH82917.1"/>
    </source>
</evidence>
<dbReference type="GO" id="GO:0110031">
    <property type="term" value="P:negative regulation of G2/MI transition of meiotic cell cycle"/>
    <property type="evidence" value="ECO:0007669"/>
    <property type="project" value="TreeGrafter"/>
</dbReference>
<dbReference type="SUPFAM" id="SSF56112">
    <property type="entry name" value="Protein kinase-like (PK-like)"/>
    <property type="match status" value="1"/>
</dbReference>
<evidence type="ECO:0000259" key="10">
    <source>
        <dbReference type="PROSITE" id="PS50011"/>
    </source>
</evidence>
<dbReference type="Gene3D" id="3.30.200.20">
    <property type="entry name" value="Phosphorylase Kinase, domain 1"/>
    <property type="match status" value="1"/>
</dbReference>
<accession>A0A9W7B2Y8</accession>
<feature type="compositionally biased region" description="Pro residues" evidence="9">
    <location>
        <begin position="185"/>
        <end position="203"/>
    </location>
</feature>
<evidence type="ECO:0000256" key="4">
    <source>
        <dbReference type="ARBA" id="ARBA00022840"/>
    </source>
</evidence>
<name>A0A9W7B2Y8_9STRA</name>
<dbReference type="Pfam" id="PF00069">
    <property type="entry name" value="Pkinase"/>
    <property type="match status" value="1"/>
</dbReference>
<keyword evidence="2 7" id="KW-0547">Nucleotide-binding</keyword>
<dbReference type="PANTHER" id="PTHR11042:SF190">
    <property type="entry name" value="MITOSIS INHIBITOR PROTEIN KINASE MIK1"/>
    <property type="match status" value="1"/>
</dbReference>
<evidence type="ECO:0000256" key="7">
    <source>
        <dbReference type="PROSITE-ProRule" id="PRU10141"/>
    </source>
</evidence>
<dbReference type="GO" id="GO:0005524">
    <property type="term" value="F:ATP binding"/>
    <property type="evidence" value="ECO:0007669"/>
    <property type="project" value="UniProtKB-UniRule"/>
</dbReference>
<dbReference type="PROSITE" id="PS50011">
    <property type="entry name" value="PROTEIN_KINASE_DOM"/>
    <property type="match status" value="1"/>
</dbReference>
<dbReference type="GO" id="GO:0004674">
    <property type="term" value="F:protein serine/threonine kinase activity"/>
    <property type="evidence" value="ECO:0007669"/>
    <property type="project" value="UniProtKB-KW"/>
</dbReference>
<dbReference type="InterPro" id="IPR011009">
    <property type="entry name" value="Kinase-like_dom_sf"/>
</dbReference>
<feature type="binding site" evidence="7">
    <location>
        <position position="270"/>
    </location>
    <ligand>
        <name>ATP</name>
        <dbReference type="ChEBI" id="CHEBI:30616"/>
    </ligand>
</feature>
<dbReference type="Gene3D" id="1.10.510.10">
    <property type="entry name" value="Transferase(Phosphotransferase) domain 1"/>
    <property type="match status" value="1"/>
</dbReference>
<dbReference type="GO" id="GO:0005634">
    <property type="term" value="C:nucleus"/>
    <property type="evidence" value="ECO:0007669"/>
    <property type="project" value="TreeGrafter"/>
</dbReference>
<feature type="compositionally biased region" description="Low complexity" evidence="9">
    <location>
        <begin position="148"/>
        <end position="184"/>
    </location>
</feature>
<gene>
    <name evidence="11" type="ORF">TrST_g10034</name>
</gene>
<organism evidence="11 12">
    <name type="scientific">Triparma strigata</name>
    <dbReference type="NCBI Taxonomy" id="1606541"/>
    <lineage>
        <taxon>Eukaryota</taxon>
        <taxon>Sar</taxon>
        <taxon>Stramenopiles</taxon>
        <taxon>Ochrophyta</taxon>
        <taxon>Bolidophyceae</taxon>
        <taxon>Parmales</taxon>
        <taxon>Triparmaceae</taxon>
        <taxon>Triparma</taxon>
    </lineage>
</organism>
<dbReference type="EMBL" id="BRXY01000276">
    <property type="protein sequence ID" value="GMH82917.1"/>
    <property type="molecule type" value="Genomic_DNA"/>
</dbReference>
<comment type="similarity">
    <text evidence="6">Belongs to the protein kinase superfamily. Ser/Thr protein kinase family. GCN2 subfamily.</text>
</comment>
<dbReference type="OrthoDB" id="5337378at2759"/>
<evidence type="ECO:0000256" key="3">
    <source>
        <dbReference type="ARBA" id="ARBA00022777"/>
    </source>
</evidence>